<dbReference type="InParanoid" id="A0A3B5R5N0"/>
<feature type="chain" id="PRO_5017357091" description="Ig-like domain-containing protein" evidence="12">
    <location>
        <begin position="28"/>
        <end position="380"/>
    </location>
</feature>
<dbReference type="PROSITE" id="PS50835">
    <property type="entry name" value="IG_LIKE"/>
    <property type="match status" value="2"/>
</dbReference>
<evidence type="ECO:0000256" key="8">
    <source>
        <dbReference type="ARBA" id="ARBA00023170"/>
    </source>
</evidence>
<reference evidence="14" key="3">
    <citation type="submission" date="2025-08" db="UniProtKB">
        <authorList>
            <consortium name="Ensembl"/>
        </authorList>
    </citation>
    <scope>IDENTIFICATION</scope>
    <source>
        <strain evidence="14">JP 163 A</strain>
    </source>
</reference>
<dbReference type="GO" id="GO:0006955">
    <property type="term" value="P:immune response"/>
    <property type="evidence" value="ECO:0007669"/>
    <property type="project" value="TreeGrafter"/>
</dbReference>
<reference evidence="15" key="2">
    <citation type="journal article" date="2013" name="Nat. Genet.">
        <title>The genome of the platyfish, Xiphophorus maculatus, provides insights into evolutionary adaptation and several complex traits.</title>
        <authorList>
            <person name="Schartl M."/>
            <person name="Walter R.B."/>
            <person name="Shen Y."/>
            <person name="Garcia T."/>
            <person name="Catchen J."/>
            <person name="Amores A."/>
            <person name="Braasch I."/>
            <person name="Chalopin D."/>
            <person name="Volff J.N."/>
            <person name="Lesch K.P."/>
            <person name="Bisazza A."/>
            <person name="Minx P."/>
            <person name="Hillier L."/>
            <person name="Wilson R.K."/>
            <person name="Fuerstenberg S."/>
            <person name="Boore J."/>
            <person name="Searle S."/>
            <person name="Postlethwait J.H."/>
            <person name="Warren W.C."/>
        </authorList>
    </citation>
    <scope>NUCLEOTIDE SEQUENCE [LARGE SCALE GENOMIC DNA]</scope>
    <source>
        <strain evidence="15">JP 163 A</strain>
    </source>
</reference>
<reference evidence="15" key="1">
    <citation type="submission" date="2012-01" db="EMBL/GenBank/DDBJ databases">
        <authorList>
            <person name="Walter R."/>
            <person name="Schartl M."/>
            <person name="Warren W."/>
        </authorList>
    </citation>
    <scope>NUCLEOTIDE SEQUENCE [LARGE SCALE GENOMIC DNA]</scope>
    <source>
        <strain evidence="15">JP 163 A</strain>
    </source>
</reference>
<accession>A0A3B5R5N0</accession>
<dbReference type="InterPro" id="IPR007110">
    <property type="entry name" value="Ig-like_dom"/>
</dbReference>
<feature type="signal peptide" evidence="12">
    <location>
        <begin position="1"/>
        <end position="27"/>
    </location>
</feature>
<dbReference type="GeneTree" id="ENSGT01050000244843"/>
<evidence type="ECO:0000256" key="3">
    <source>
        <dbReference type="ARBA" id="ARBA00022692"/>
    </source>
</evidence>
<dbReference type="InterPro" id="IPR013151">
    <property type="entry name" value="Immunoglobulin_dom"/>
</dbReference>
<dbReference type="PANTHER" id="PTHR25466:SF14">
    <property type="entry name" value="BUTYROPHILIN SUBFAMILY 2 MEMBER A2-LIKE-RELATED"/>
    <property type="match status" value="1"/>
</dbReference>
<keyword evidence="2" id="KW-1003">Cell membrane</keyword>
<name>A0A3B5R5N0_XIPMA</name>
<protein>
    <recommendedName>
        <fullName evidence="13">Ig-like domain-containing protein</fullName>
    </recommendedName>
</protein>
<dbReference type="InterPro" id="IPR003599">
    <property type="entry name" value="Ig_sub"/>
</dbReference>
<keyword evidence="6 11" id="KW-0472">Membrane</keyword>
<dbReference type="AlphaFoldDB" id="A0A3B5R5N0"/>
<dbReference type="CDD" id="cd00096">
    <property type="entry name" value="Ig"/>
    <property type="match status" value="1"/>
</dbReference>
<dbReference type="InterPro" id="IPR013106">
    <property type="entry name" value="Ig_V-set"/>
</dbReference>
<dbReference type="Pfam" id="PF07686">
    <property type="entry name" value="V-set"/>
    <property type="match status" value="1"/>
</dbReference>
<feature type="transmembrane region" description="Helical" evidence="11">
    <location>
        <begin position="325"/>
        <end position="349"/>
    </location>
</feature>
<evidence type="ECO:0000256" key="7">
    <source>
        <dbReference type="ARBA" id="ARBA00023157"/>
    </source>
</evidence>
<dbReference type="GO" id="GO:0071222">
    <property type="term" value="P:cellular response to lipopolysaccharide"/>
    <property type="evidence" value="ECO:0007669"/>
    <property type="project" value="TreeGrafter"/>
</dbReference>
<dbReference type="SUPFAM" id="SSF48726">
    <property type="entry name" value="Immunoglobulin"/>
    <property type="match status" value="3"/>
</dbReference>
<evidence type="ECO:0000256" key="10">
    <source>
        <dbReference type="ARBA" id="ARBA00023319"/>
    </source>
</evidence>
<dbReference type="Proteomes" id="UP000002852">
    <property type="component" value="Unassembled WGS sequence"/>
</dbReference>
<evidence type="ECO:0000313" key="15">
    <source>
        <dbReference type="Proteomes" id="UP000002852"/>
    </source>
</evidence>
<dbReference type="Ensembl" id="ENSXMAT00000038033.1">
    <property type="protein sequence ID" value="ENSXMAP00000038080.1"/>
    <property type="gene ID" value="ENSXMAG00000021426.1"/>
</dbReference>
<dbReference type="GO" id="GO:0031295">
    <property type="term" value="P:T cell costimulation"/>
    <property type="evidence" value="ECO:0007669"/>
    <property type="project" value="TreeGrafter"/>
</dbReference>
<evidence type="ECO:0000256" key="12">
    <source>
        <dbReference type="SAM" id="SignalP"/>
    </source>
</evidence>
<dbReference type="SMART" id="SM00408">
    <property type="entry name" value="IGc2"/>
    <property type="match status" value="2"/>
</dbReference>
<dbReference type="Gene3D" id="2.60.40.10">
    <property type="entry name" value="Immunoglobulins"/>
    <property type="match status" value="3"/>
</dbReference>
<dbReference type="InterPro" id="IPR051713">
    <property type="entry name" value="T-cell_Activation_Regulation"/>
</dbReference>
<evidence type="ECO:0000256" key="9">
    <source>
        <dbReference type="ARBA" id="ARBA00023180"/>
    </source>
</evidence>
<evidence type="ECO:0000256" key="1">
    <source>
        <dbReference type="ARBA" id="ARBA00004251"/>
    </source>
</evidence>
<keyword evidence="8" id="KW-0675">Receptor</keyword>
<evidence type="ECO:0000256" key="6">
    <source>
        <dbReference type="ARBA" id="ARBA00023136"/>
    </source>
</evidence>
<keyword evidence="15" id="KW-1185">Reference proteome</keyword>
<evidence type="ECO:0000259" key="13">
    <source>
        <dbReference type="PROSITE" id="PS50835"/>
    </source>
</evidence>
<keyword evidence="3 11" id="KW-0812">Transmembrane</keyword>
<evidence type="ECO:0000256" key="5">
    <source>
        <dbReference type="ARBA" id="ARBA00022989"/>
    </source>
</evidence>
<comment type="subcellular location">
    <subcellularLocation>
        <location evidence="1">Cell membrane</location>
        <topology evidence="1">Single-pass type I membrane protein</topology>
    </subcellularLocation>
</comment>
<dbReference type="InterPro" id="IPR036179">
    <property type="entry name" value="Ig-like_dom_sf"/>
</dbReference>
<dbReference type="PANTHER" id="PTHR25466">
    <property type="entry name" value="T-LYMPHOCYTE ACTIVATION ANTIGEN"/>
    <property type="match status" value="1"/>
</dbReference>
<organism evidence="14 15">
    <name type="scientific">Xiphophorus maculatus</name>
    <name type="common">Southern platyfish</name>
    <name type="synonym">Platypoecilus maculatus</name>
    <dbReference type="NCBI Taxonomy" id="8083"/>
    <lineage>
        <taxon>Eukaryota</taxon>
        <taxon>Metazoa</taxon>
        <taxon>Chordata</taxon>
        <taxon>Craniata</taxon>
        <taxon>Vertebrata</taxon>
        <taxon>Euteleostomi</taxon>
        <taxon>Actinopterygii</taxon>
        <taxon>Neopterygii</taxon>
        <taxon>Teleostei</taxon>
        <taxon>Neoteleostei</taxon>
        <taxon>Acanthomorphata</taxon>
        <taxon>Ovalentaria</taxon>
        <taxon>Atherinomorphae</taxon>
        <taxon>Cyprinodontiformes</taxon>
        <taxon>Poeciliidae</taxon>
        <taxon>Poeciliinae</taxon>
        <taxon>Xiphophorus</taxon>
    </lineage>
</organism>
<feature type="domain" description="Ig-like" evidence="13">
    <location>
        <begin position="41"/>
        <end position="130"/>
    </location>
</feature>
<dbReference type="InterPro" id="IPR013783">
    <property type="entry name" value="Ig-like_fold"/>
</dbReference>
<dbReference type="GO" id="GO:0042102">
    <property type="term" value="P:positive regulation of T cell proliferation"/>
    <property type="evidence" value="ECO:0007669"/>
    <property type="project" value="TreeGrafter"/>
</dbReference>
<dbReference type="InterPro" id="IPR003598">
    <property type="entry name" value="Ig_sub2"/>
</dbReference>
<evidence type="ECO:0000256" key="2">
    <source>
        <dbReference type="ARBA" id="ARBA00022475"/>
    </source>
</evidence>
<dbReference type="InterPro" id="IPR053896">
    <property type="entry name" value="BTN3A2-like_Ig-C"/>
</dbReference>
<keyword evidence="4 12" id="KW-0732">Signal</keyword>
<dbReference type="Pfam" id="PF00047">
    <property type="entry name" value="ig"/>
    <property type="match status" value="1"/>
</dbReference>
<dbReference type="GO" id="GO:0007166">
    <property type="term" value="P:cell surface receptor signaling pathway"/>
    <property type="evidence" value="ECO:0007669"/>
    <property type="project" value="TreeGrafter"/>
</dbReference>
<dbReference type="SMART" id="SM00406">
    <property type="entry name" value="IGv"/>
    <property type="match status" value="1"/>
</dbReference>
<dbReference type="FunFam" id="2.60.40.10:FF:000142">
    <property type="entry name" value="V-set domain-containing T-cell activation inhibitor 1"/>
    <property type="match status" value="1"/>
</dbReference>
<keyword evidence="10" id="KW-0393">Immunoglobulin domain</keyword>
<evidence type="ECO:0000256" key="4">
    <source>
        <dbReference type="ARBA" id="ARBA00022729"/>
    </source>
</evidence>
<dbReference type="Pfam" id="PF22705">
    <property type="entry name" value="C2-set_3"/>
    <property type="match status" value="1"/>
</dbReference>
<evidence type="ECO:0000313" key="14">
    <source>
        <dbReference type="Ensembl" id="ENSXMAP00000038080.1"/>
    </source>
</evidence>
<proteinExistence type="predicted"/>
<dbReference type="GO" id="GO:0042130">
    <property type="term" value="P:negative regulation of T cell proliferation"/>
    <property type="evidence" value="ECO:0007669"/>
    <property type="project" value="TreeGrafter"/>
</dbReference>
<feature type="domain" description="Ig-like" evidence="13">
    <location>
        <begin position="167"/>
        <end position="308"/>
    </location>
</feature>
<keyword evidence="5 11" id="KW-1133">Transmembrane helix</keyword>
<keyword evidence="9" id="KW-0325">Glycoprotein</keyword>
<dbReference type="GO" id="GO:0009897">
    <property type="term" value="C:external side of plasma membrane"/>
    <property type="evidence" value="ECO:0007669"/>
    <property type="project" value="TreeGrafter"/>
</dbReference>
<keyword evidence="7" id="KW-1015">Disulfide bond</keyword>
<reference evidence="14" key="4">
    <citation type="submission" date="2025-09" db="UniProtKB">
        <authorList>
            <consortium name="Ensembl"/>
        </authorList>
    </citation>
    <scope>IDENTIFICATION</scope>
    <source>
        <strain evidence="14">JP 163 A</strain>
    </source>
</reference>
<sequence>MQRKHSGVKIFVILVITKFFCSTFSSADTDVSCLYMQSCILPCTLTNGDELVLHWFYTGGNLNVHSFYQNQDQLGDQNLLYRNRTFLFKDQFPRNNFSLLITGVKPQDEGIYKCFKSSTEGFKETNINLNIDAPGSDIRIHQDGNRITCSSEGIYPPPELTWSTEPPSNTTLQTRTTVHQTEEKLYDISSSLTGPDEDPVLSYSCTIRTRSNRKKFTVKQLLTSAPYRTTTIHCSDSNWSAASLVWRFNNQSILSQTEPSVSPRVSEAWRKHVKDVSRSGSLTLQDMTSQQEGVYTCQLSNQDETIITKTSVRINQVDRVVHNGIIIIIIAVVVVLIILIILIVAVIFLRMKYWKNAGGAQANQGLELQTPERSNEAAAE</sequence>
<dbReference type="SMART" id="SM00409">
    <property type="entry name" value="IG"/>
    <property type="match status" value="2"/>
</dbReference>
<evidence type="ECO:0000256" key="11">
    <source>
        <dbReference type="SAM" id="Phobius"/>
    </source>
</evidence>